<evidence type="ECO:0000313" key="2">
    <source>
        <dbReference type="EMBL" id="KAK3860594.1"/>
    </source>
</evidence>
<organism evidence="2 3">
    <name type="scientific">Petrolisthes cinctipes</name>
    <name type="common">Flat porcelain crab</name>
    <dbReference type="NCBI Taxonomy" id="88211"/>
    <lineage>
        <taxon>Eukaryota</taxon>
        <taxon>Metazoa</taxon>
        <taxon>Ecdysozoa</taxon>
        <taxon>Arthropoda</taxon>
        <taxon>Crustacea</taxon>
        <taxon>Multicrustacea</taxon>
        <taxon>Malacostraca</taxon>
        <taxon>Eumalacostraca</taxon>
        <taxon>Eucarida</taxon>
        <taxon>Decapoda</taxon>
        <taxon>Pleocyemata</taxon>
        <taxon>Anomura</taxon>
        <taxon>Galatheoidea</taxon>
        <taxon>Porcellanidae</taxon>
        <taxon>Petrolisthes</taxon>
    </lineage>
</organism>
<proteinExistence type="predicted"/>
<keyword evidence="1" id="KW-0732">Signal</keyword>
<name>A0AAE1ESA0_PETCI</name>
<feature type="chain" id="PRO_5042249266" evidence="1">
    <location>
        <begin position="20"/>
        <end position="96"/>
    </location>
</feature>
<dbReference type="AlphaFoldDB" id="A0AAE1ESA0"/>
<comment type="caution">
    <text evidence="2">The sequence shown here is derived from an EMBL/GenBank/DDBJ whole genome shotgun (WGS) entry which is preliminary data.</text>
</comment>
<dbReference type="EMBL" id="JAWQEG010004684">
    <property type="protein sequence ID" value="KAK3860594.1"/>
    <property type="molecule type" value="Genomic_DNA"/>
</dbReference>
<evidence type="ECO:0000256" key="1">
    <source>
        <dbReference type="SAM" id="SignalP"/>
    </source>
</evidence>
<evidence type="ECO:0000313" key="3">
    <source>
        <dbReference type="Proteomes" id="UP001286313"/>
    </source>
</evidence>
<keyword evidence="3" id="KW-1185">Reference proteome</keyword>
<accession>A0AAE1ESA0</accession>
<protein>
    <submittedName>
        <fullName evidence="2">Uncharacterized protein</fullName>
    </submittedName>
</protein>
<gene>
    <name evidence="2" type="ORF">Pcinc_033356</name>
</gene>
<sequence length="96" mass="10422">MFVVVSAVVAVCLALPGNGSNRKDFEVNDDNNNNGSTDARVLMAVVDVPDATDVLNNILECLEAMDTPVMVLEPVGNISMSMTRDARRLERKGGRW</sequence>
<feature type="signal peptide" evidence="1">
    <location>
        <begin position="1"/>
        <end position="19"/>
    </location>
</feature>
<dbReference type="Proteomes" id="UP001286313">
    <property type="component" value="Unassembled WGS sequence"/>
</dbReference>
<reference evidence="2" key="1">
    <citation type="submission" date="2023-10" db="EMBL/GenBank/DDBJ databases">
        <title>Genome assemblies of two species of porcelain crab, Petrolisthes cinctipes and Petrolisthes manimaculis (Anomura: Porcellanidae).</title>
        <authorList>
            <person name="Angst P."/>
        </authorList>
    </citation>
    <scope>NUCLEOTIDE SEQUENCE</scope>
    <source>
        <strain evidence="2">PB745_01</strain>
        <tissue evidence="2">Gill</tissue>
    </source>
</reference>